<accession>A0ABR9ZM32</accession>
<reference evidence="1 2" key="1">
    <citation type="submission" date="2020-10" db="EMBL/GenBank/DDBJ databases">
        <title>Novel species in genus Corynebacterium.</title>
        <authorList>
            <person name="Zhang G."/>
        </authorList>
    </citation>
    <scope>NUCLEOTIDE SEQUENCE [LARGE SCALE GENOMIC DNA]</scope>
    <source>
        <strain evidence="1 2">DSM 45110</strain>
    </source>
</reference>
<evidence type="ECO:0000313" key="1">
    <source>
        <dbReference type="EMBL" id="MBF4553677.1"/>
    </source>
</evidence>
<sequence length="155" mass="17932">MKEKPVAFTPQQFRRFMQFWPPYLGAGVKVEEFTDDGSQVVVSHKPNRLTKNAVGTAFGGTILSMTDPFFMLASMSRLGREYNVWDIRAEVEFVKPGKGKITADMRIDDETYQLIKEKTADGSKYLHWFDVDVKDESGDVVAHVRRQVYYRKKKR</sequence>
<dbReference type="RefSeq" id="WP_194556451.1">
    <property type="nucleotide sequence ID" value="NZ_JADKMY010000001.1"/>
</dbReference>
<dbReference type="EMBL" id="JADKMY010000001">
    <property type="protein sequence ID" value="MBF4553677.1"/>
    <property type="molecule type" value="Genomic_DNA"/>
</dbReference>
<dbReference type="SUPFAM" id="SSF54637">
    <property type="entry name" value="Thioesterase/thiol ester dehydrase-isomerase"/>
    <property type="match status" value="1"/>
</dbReference>
<proteinExistence type="predicted"/>
<protein>
    <submittedName>
        <fullName evidence="1">DUF4442 domain-containing protein</fullName>
    </submittedName>
</protein>
<name>A0ABR9ZM32_9CORY</name>
<keyword evidence="2" id="KW-1185">Reference proteome</keyword>
<dbReference type="InterPro" id="IPR027961">
    <property type="entry name" value="DUF4442"/>
</dbReference>
<gene>
    <name evidence="1" type="ORF">IRY30_06230</name>
</gene>
<organism evidence="1 2">
    <name type="scientific">Corynebacterium suicordis DSM 45110</name>
    <dbReference type="NCBI Taxonomy" id="1121369"/>
    <lineage>
        <taxon>Bacteria</taxon>
        <taxon>Bacillati</taxon>
        <taxon>Actinomycetota</taxon>
        <taxon>Actinomycetes</taxon>
        <taxon>Mycobacteriales</taxon>
        <taxon>Corynebacteriaceae</taxon>
        <taxon>Corynebacterium</taxon>
    </lineage>
</organism>
<dbReference type="Gene3D" id="3.10.129.10">
    <property type="entry name" value="Hotdog Thioesterase"/>
    <property type="match status" value="1"/>
</dbReference>
<evidence type="ECO:0000313" key="2">
    <source>
        <dbReference type="Proteomes" id="UP000635902"/>
    </source>
</evidence>
<dbReference type="Proteomes" id="UP000635902">
    <property type="component" value="Unassembled WGS sequence"/>
</dbReference>
<dbReference type="Pfam" id="PF14539">
    <property type="entry name" value="DUF4442"/>
    <property type="match status" value="1"/>
</dbReference>
<comment type="caution">
    <text evidence="1">The sequence shown here is derived from an EMBL/GenBank/DDBJ whole genome shotgun (WGS) entry which is preliminary data.</text>
</comment>
<dbReference type="InterPro" id="IPR029069">
    <property type="entry name" value="HotDog_dom_sf"/>
</dbReference>